<dbReference type="Gene3D" id="3.40.50.2300">
    <property type="match status" value="2"/>
</dbReference>
<dbReference type="InterPro" id="IPR043128">
    <property type="entry name" value="Rev_trsase/Diguanyl_cyclase"/>
</dbReference>
<protein>
    <submittedName>
        <fullName evidence="8">Diguanylate cyclase with PAS/PAC sensor</fullName>
    </submittedName>
</protein>
<dbReference type="PANTHER" id="PTHR30146">
    <property type="entry name" value="LACI-RELATED TRANSCRIPTIONAL REPRESSOR"/>
    <property type="match status" value="1"/>
</dbReference>
<feature type="domain" description="GGDEF" evidence="7">
    <location>
        <begin position="757"/>
        <end position="896"/>
    </location>
</feature>
<dbReference type="CDD" id="cd00130">
    <property type="entry name" value="PAS"/>
    <property type="match status" value="1"/>
</dbReference>
<name>F8A5Q5_CELGA</name>
<dbReference type="Gene3D" id="3.30.450.20">
    <property type="entry name" value="PAS domain"/>
    <property type="match status" value="1"/>
</dbReference>
<evidence type="ECO:0000256" key="4">
    <source>
        <dbReference type="SAM" id="MobiDB-lite"/>
    </source>
</evidence>
<evidence type="ECO:0000313" key="8">
    <source>
        <dbReference type="EMBL" id="AEI12210.1"/>
    </source>
</evidence>
<dbReference type="EMBL" id="CP002665">
    <property type="protein sequence ID" value="AEI12210.1"/>
    <property type="molecule type" value="Genomic_DNA"/>
</dbReference>
<gene>
    <name evidence="8" type="ordered locus">Celgi_1699</name>
</gene>
<dbReference type="Pfam" id="PF13377">
    <property type="entry name" value="Peripla_BP_3"/>
    <property type="match status" value="1"/>
</dbReference>
<dbReference type="PANTHER" id="PTHR30146:SF109">
    <property type="entry name" value="HTH-TYPE TRANSCRIPTIONAL REGULATOR GALS"/>
    <property type="match status" value="1"/>
</dbReference>
<dbReference type="RefSeq" id="WP_013883729.1">
    <property type="nucleotide sequence ID" value="NC_015671.1"/>
</dbReference>
<dbReference type="InterPro" id="IPR000014">
    <property type="entry name" value="PAS"/>
</dbReference>
<dbReference type="PROSITE" id="PS50113">
    <property type="entry name" value="PAC"/>
    <property type="match status" value="1"/>
</dbReference>
<dbReference type="SUPFAM" id="SSF55073">
    <property type="entry name" value="Nucleotide cyclase"/>
    <property type="match status" value="1"/>
</dbReference>
<dbReference type="Proteomes" id="UP000000485">
    <property type="component" value="Chromosome"/>
</dbReference>
<evidence type="ECO:0000259" key="5">
    <source>
        <dbReference type="PROSITE" id="PS50112"/>
    </source>
</evidence>
<organism evidence="8 9">
    <name type="scientific">Cellulomonas gilvus (strain ATCC 13127 / NRRL B-14078)</name>
    <name type="common">Cellvibrio gilvus</name>
    <dbReference type="NCBI Taxonomy" id="593907"/>
    <lineage>
        <taxon>Bacteria</taxon>
        <taxon>Bacillati</taxon>
        <taxon>Actinomycetota</taxon>
        <taxon>Actinomycetes</taxon>
        <taxon>Micrococcales</taxon>
        <taxon>Cellulomonadaceae</taxon>
        <taxon>Cellulomonas</taxon>
    </lineage>
</organism>
<evidence type="ECO:0000313" key="9">
    <source>
        <dbReference type="Proteomes" id="UP000000485"/>
    </source>
</evidence>
<dbReference type="SMART" id="SM00267">
    <property type="entry name" value="GGDEF"/>
    <property type="match status" value="1"/>
</dbReference>
<keyword evidence="3" id="KW-0804">Transcription</keyword>
<dbReference type="InterPro" id="IPR001610">
    <property type="entry name" value="PAC"/>
</dbReference>
<dbReference type="SMART" id="SM00086">
    <property type="entry name" value="PAC"/>
    <property type="match status" value="1"/>
</dbReference>
<dbReference type="eggNOG" id="COG1609">
    <property type="taxonomic scope" value="Bacteria"/>
</dbReference>
<dbReference type="Gene3D" id="3.30.70.270">
    <property type="match status" value="1"/>
</dbReference>
<evidence type="ECO:0000256" key="3">
    <source>
        <dbReference type="ARBA" id="ARBA00023163"/>
    </source>
</evidence>
<dbReference type="KEGG" id="cga:Celgi_1699"/>
<evidence type="ECO:0000259" key="6">
    <source>
        <dbReference type="PROSITE" id="PS50113"/>
    </source>
</evidence>
<dbReference type="SUPFAM" id="SSF53822">
    <property type="entry name" value="Periplasmic binding protein-like I"/>
    <property type="match status" value="1"/>
</dbReference>
<dbReference type="Pfam" id="PF00990">
    <property type="entry name" value="GGDEF"/>
    <property type="match status" value="1"/>
</dbReference>
<accession>F8A5Q5</accession>
<reference evidence="9" key="1">
    <citation type="submission" date="2011-04" db="EMBL/GenBank/DDBJ databases">
        <title>Complete sequence of Cellvibrio gilvus ATCC 13127.</title>
        <authorList>
            <person name="Lucas S."/>
            <person name="Han J."/>
            <person name="Lapidus A."/>
            <person name="Cheng J.-F."/>
            <person name="Goodwin L."/>
            <person name="Pitluck S."/>
            <person name="Peters L."/>
            <person name="Munk A."/>
            <person name="Detter J.C."/>
            <person name="Han C."/>
            <person name="Tapia R."/>
            <person name="Land M."/>
            <person name="Hauser L."/>
            <person name="Kyrpides N."/>
            <person name="Ivanova N."/>
            <person name="Ovchinnikova G."/>
            <person name="Pagani I."/>
            <person name="Mead D."/>
            <person name="Brumm P."/>
            <person name="Woyke T."/>
        </authorList>
    </citation>
    <scope>NUCLEOTIDE SEQUENCE [LARGE SCALE GENOMIC DNA]</scope>
    <source>
        <strain evidence="9">ATCC 13127 / NRRL B-14078</strain>
    </source>
</reference>
<dbReference type="InterPro" id="IPR046335">
    <property type="entry name" value="LacI/GalR-like_sensor"/>
</dbReference>
<dbReference type="InterPro" id="IPR013655">
    <property type="entry name" value="PAS_fold_3"/>
</dbReference>
<dbReference type="PROSITE" id="PS50112">
    <property type="entry name" value="PAS"/>
    <property type="match status" value="1"/>
</dbReference>
<dbReference type="STRING" id="593907.Celgi_1699"/>
<keyword evidence="2" id="KW-0238">DNA-binding</keyword>
<dbReference type="HOGENOM" id="CLU_322034_0_0_11"/>
<feature type="compositionally biased region" description="Basic and acidic residues" evidence="4">
    <location>
        <begin position="308"/>
        <end position="351"/>
    </location>
</feature>
<keyword evidence="1" id="KW-0805">Transcription regulation</keyword>
<keyword evidence="9" id="KW-1185">Reference proteome</keyword>
<dbReference type="SUPFAM" id="SSF55785">
    <property type="entry name" value="PYP-like sensor domain (PAS domain)"/>
    <property type="match status" value="1"/>
</dbReference>
<dbReference type="GO" id="GO:0000976">
    <property type="term" value="F:transcription cis-regulatory region binding"/>
    <property type="evidence" value="ECO:0007669"/>
    <property type="project" value="TreeGrafter"/>
</dbReference>
<feature type="domain" description="PAS" evidence="5">
    <location>
        <begin position="611"/>
        <end position="683"/>
    </location>
</feature>
<dbReference type="Pfam" id="PF08447">
    <property type="entry name" value="PAS_3"/>
    <property type="match status" value="1"/>
</dbReference>
<dbReference type="InterPro" id="IPR028082">
    <property type="entry name" value="Peripla_BP_I"/>
</dbReference>
<dbReference type="NCBIfam" id="TIGR00229">
    <property type="entry name" value="sensory_box"/>
    <property type="match status" value="1"/>
</dbReference>
<dbReference type="GO" id="GO:0003700">
    <property type="term" value="F:DNA-binding transcription factor activity"/>
    <property type="evidence" value="ECO:0007669"/>
    <property type="project" value="TreeGrafter"/>
</dbReference>
<dbReference type="PROSITE" id="PS50887">
    <property type="entry name" value="GGDEF"/>
    <property type="match status" value="1"/>
</dbReference>
<feature type="domain" description="PAC" evidence="6">
    <location>
        <begin position="687"/>
        <end position="739"/>
    </location>
</feature>
<dbReference type="InterPro" id="IPR035965">
    <property type="entry name" value="PAS-like_dom_sf"/>
</dbReference>
<dbReference type="SMART" id="SM00091">
    <property type="entry name" value="PAS"/>
    <property type="match status" value="1"/>
</dbReference>
<feature type="region of interest" description="Disordered" evidence="4">
    <location>
        <begin position="305"/>
        <end position="351"/>
    </location>
</feature>
<dbReference type="AlphaFoldDB" id="F8A5Q5"/>
<dbReference type="InterPro" id="IPR000160">
    <property type="entry name" value="GGDEF_dom"/>
</dbReference>
<dbReference type="CDD" id="cd06267">
    <property type="entry name" value="PBP1_LacI_sugar_binding-like"/>
    <property type="match status" value="1"/>
</dbReference>
<evidence type="ECO:0000256" key="1">
    <source>
        <dbReference type="ARBA" id="ARBA00023015"/>
    </source>
</evidence>
<proteinExistence type="predicted"/>
<dbReference type="InterPro" id="IPR000700">
    <property type="entry name" value="PAS-assoc_C"/>
</dbReference>
<evidence type="ECO:0000259" key="7">
    <source>
        <dbReference type="PROSITE" id="PS50887"/>
    </source>
</evidence>
<sequence>MLAPVVGGFYFGAVIAGVARACRAGGHRVVAVQTYPAGLDRDRAAEPDDVPVALRAVDGLVVLSAALPAERLARIEASGLPTVLVSEEVPSRSVPVVLPDNASGVRASVEHLIAHGHRAIGFVGSLTQRDMRERFTAYRDTLAAHGLEPEGAWFFEATDNNEAGGQAAAKRLLAAGLPTTAVVVATDRNAAGLIAGLRHAGLSVPRDQAVVAFDHADFGARLTPRLTTVDAHFDRVGEAAVRLLLARLRGEIVPVGEHRTATSLVVRESCGCTPLSRLDATEVDWRDDLLALARTAFAGSRGIVPAQHDVRSHRDPRGEVRGERYAPPSHAERHADRHADRRPERHERRSPQELWCQAVVEPLVASVTGTAPDDAQMQRLSDLTTALQPYPDALELLVAAVHRARESLLLQASTAHADAVDRAVTSVILALTRGCTAALLARAGRLEGTVEHQYEVAMDLLRDVTDPQTLEWLPRGLRGRACLALWVDGRPGGDLEIVGVRDATGALTRLVGTRTVAAEFPPPSMLRGGTLAEATFVVPVTCGRSDWGLLAVEGPVEARSTTARDRFNHWAALLAVALDQQDLLSSLHEQRLQLEQSAARERALADAVRVSEEHYALASMAADDGTWDWDVSAGTVYYSPRWKRTLGYDEDAVGSSPTEWLERVHPADRDEVSTAIAGALAGSDPTLELQHRVRNATGEYRWLLCRAMTVLDDAGCPARLVGTIVDVTDRKHAELSQQRDALRDAETGLATRLLFLDRLGAAVVRAHRIEDYDCALVVVRIPATGPQAAGPRGSTVHAESLREIAERLRSAVRAGDTAARSADDEIALLLEDTGPAGVPPRVRRVIEDLHAELGDRVRVGVVASVRGCADPGAVLREADIAVARAAARTPARTGPR</sequence>
<dbReference type="InterPro" id="IPR029787">
    <property type="entry name" value="Nucleotide_cyclase"/>
</dbReference>
<evidence type="ECO:0000256" key="2">
    <source>
        <dbReference type="ARBA" id="ARBA00023125"/>
    </source>
</evidence>